<accession>A0A833W4V0</accession>
<dbReference type="EMBL" id="WSZM01000104">
    <property type="protein sequence ID" value="KAF4042349.1"/>
    <property type="molecule type" value="Genomic_DNA"/>
</dbReference>
<dbReference type="AlphaFoldDB" id="A0A833W4V0"/>
<protein>
    <submittedName>
        <fullName evidence="2">Uncharacterized protein</fullName>
    </submittedName>
</protein>
<sequence>MAKMQVGSRVVGKSKKTKGKVGVVRAVRKESRQQQFDVLWSCGTLETVFSRSITLAAVQDAVTEASEYTSTRNESVRSFTDLLTASAVLDSSSSSNDESTFGEEETSECTNDNGGGTVHERVWTPCSSVTVGPGSHIRPRRPLLLWPQSLVLGDNKLIDYSI</sequence>
<proteinExistence type="predicted"/>
<keyword evidence="3" id="KW-1185">Reference proteome</keyword>
<gene>
    <name evidence="2" type="ORF">GN244_ATG05382</name>
</gene>
<organism evidence="2 3">
    <name type="scientific">Phytophthora infestans</name>
    <name type="common">Potato late blight agent</name>
    <name type="synonym">Botrytis infestans</name>
    <dbReference type="NCBI Taxonomy" id="4787"/>
    <lineage>
        <taxon>Eukaryota</taxon>
        <taxon>Sar</taxon>
        <taxon>Stramenopiles</taxon>
        <taxon>Oomycota</taxon>
        <taxon>Peronosporomycetes</taxon>
        <taxon>Peronosporales</taxon>
        <taxon>Peronosporaceae</taxon>
        <taxon>Phytophthora</taxon>
    </lineage>
</organism>
<reference evidence="2" key="1">
    <citation type="submission" date="2020-04" db="EMBL/GenBank/DDBJ databases">
        <title>Hybrid Assembly of Korean Phytophthora infestans isolates.</title>
        <authorList>
            <person name="Prokchorchik M."/>
            <person name="Lee Y."/>
            <person name="Seo J."/>
            <person name="Cho J.-H."/>
            <person name="Park Y.-E."/>
            <person name="Jang D.-C."/>
            <person name="Im J.-S."/>
            <person name="Choi J.-G."/>
            <person name="Park H.-J."/>
            <person name="Lee G.-B."/>
            <person name="Lee Y.-G."/>
            <person name="Hong S.-Y."/>
            <person name="Cho K."/>
            <person name="Sohn K.H."/>
        </authorList>
    </citation>
    <scope>NUCLEOTIDE SEQUENCE</scope>
    <source>
        <strain evidence="2">KR_1_A1</strain>
    </source>
</reference>
<evidence type="ECO:0000256" key="1">
    <source>
        <dbReference type="SAM" id="MobiDB-lite"/>
    </source>
</evidence>
<evidence type="ECO:0000313" key="2">
    <source>
        <dbReference type="EMBL" id="KAF4042349.1"/>
    </source>
</evidence>
<feature type="region of interest" description="Disordered" evidence="1">
    <location>
        <begin position="89"/>
        <end position="117"/>
    </location>
</feature>
<dbReference type="Proteomes" id="UP000602510">
    <property type="component" value="Unassembled WGS sequence"/>
</dbReference>
<comment type="caution">
    <text evidence="2">The sequence shown here is derived from an EMBL/GenBank/DDBJ whole genome shotgun (WGS) entry which is preliminary data.</text>
</comment>
<name>A0A833W4V0_PHYIN</name>
<evidence type="ECO:0000313" key="3">
    <source>
        <dbReference type="Proteomes" id="UP000602510"/>
    </source>
</evidence>